<evidence type="ECO:0000313" key="1">
    <source>
        <dbReference type="EMBL" id="SVB88735.1"/>
    </source>
</evidence>
<gene>
    <name evidence="1" type="ORF">METZ01_LOCUS241589</name>
</gene>
<organism evidence="1">
    <name type="scientific">marine metagenome</name>
    <dbReference type="NCBI Taxonomy" id="408172"/>
    <lineage>
        <taxon>unclassified sequences</taxon>
        <taxon>metagenomes</taxon>
        <taxon>ecological metagenomes</taxon>
    </lineage>
</organism>
<sequence length="26" mass="2502">VGGGLDGVLLILQGAMVIASYPDGEG</sequence>
<dbReference type="EMBL" id="UINC01062278">
    <property type="protein sequence ID" value="SVB88735.1"/>
    <property type="molecule type" value="Genomic_DNA"/>
</dbReference>
<proteinExistence type="predicted"/>
<protein>
    <submittedName>
        <fullName evidence="1">Uncharacterized protein</fullName>
    </submittedName>
</protein>
<reference evidence="1" key="1">
    <citation type="submission" date="2018-05" db="EMBL/GenBank/DDBJ databases">
        <authorList>
            <person name="Lanie J.A."/>
            <person name="Ng W.-L."/>
            <person name="Kazmierczak K.M."/>
            <person name="Andrzejewski T.M."/>
            <person name="Davidsen T.M."/>
            <person name="Wayne K.J."/>
            <person name="Tettelin H."/>
            <person name="Glass J.I."/>
            <person name="Rusch D."/>
            <person name="Podicherti R."/>
            <person name="Tsui H.-C.T."/>
            <person name="Winkler M.E."/>
        </authorList>
    </citation>
    <scope>NUCLEOTIDE SEQUENCE</scope>
</reference>
<accession>A0A382HNS2</accession>
<feature type="non-terminal residue" evidence="1">
    <location>
        <position position="1"/>
    </location>
</feature>
<feature type="non-terminal residue" evidence="1">
    <location>
        <position position="26"/>
    </location>
</feature>
<dbReference type="AlphaFoldDB" id="A0A382HNS2"/>
<name>A0A382HNS2_9ZZZZ</name>